<keyword evidence="1" id="KW-0677">Repeat</keyword>
<dbReference type="PANTHER" id="PTHR24171:SF8">
    <property type="entry name" value="BRCA1-ASSOCIATED RING DOMAIN PROTEIN 1"/>
    <property type="match status" value="1"/>
</dbReference>
<dbReference type="Pfam" id="PF13646">
    <property type="entry name" value="HEAT_2"/>
    <property type="match status" value="1"/>
</dbReference>
<dbReference type="Gene3D" id="1.25.40.20">
    <property type="entry name" value="Ankyrin repeat-containing domain"/>
    <property type="match status" value="1"/>
</dbReference>
<dbReference type="PROSITE" id="PS50297">
    <property type="entry name" value="ANK_REP_REGION"/>
    <property type="match status" value="1"/>
</dbReference>
<name>A0ABT6SBQ4_9ACTN</name>
<protein>
    <submittedName>
        <fullName evidence="4">HEAT repeat domain-containing protein</fullName>
    </submittedName>
</protein>
<accession>A0ABT6SBQ4</accession>
<proteinExistence type="predicted"/>
<evidence type="ECO:0000256" key="3">
    <source>
        <dbReference type="PROSITE-ProRule" id="PRU00023"/>
    </source>
</evidence>
<keyword evidence="2 3" id="KW-0040">ANK repeat</keyword>
<dbReference type="InterPro" id="IPR011989">
    <property type="entry name" value="ARM-like"/>
</dbReference>
<reference evidence="4 5" key="1">
    <citation type="submission" date="2023-05" db="EMBL/GenBank/DDBJ databases">
        <title>Draft genome sequence of Streptomyces sp. B-S-A6 isolated from a cave soil in Thailand.</title>
        <authorList>
            <person name="Chamroensaksri N."/>
            <person name="Muangham S."/>
        </authorList>
    </citation>
    <scope>NUCLEOTIDE SEQUENCE [LARGE SCALE GENOMIC DNA]</scope>
    <source>
        <strain evidence="4 5">B-S-A6</strain>
    </source>
</reference>
<gene>
    <name evidence="4" type="ORF">QIS96_17560</name>
</gene>
<feature type="repeat" description="ANK" evidence="3">
    <location>
        <begin position="66"/>
        <end position="98"/>
    </location>
</feature>
<dbReference type="RefSeq" id="WP_282543560.1">
    <property type="nucleotide sequence ID" value="NZ_JASCIQ010000017.1"/>
</dbReference>
<dbReference type="InterPro" id="IPR036770">
    <property type="entry name" value="Ankyrin_rpt-contain_sf"/>
</dbReference>
<dbReference type="PANTHER" id="PTHR24171">
    <property type="entry name" value="ANKYRIN REPEAT DOMAIN-CONTAINING PROTEIN 39-RELATED"/>
    <property type="match status" value="1"/>
</dbReference>
<evidence type="ECO:0000313" key="4">
    <source>
        <dbReference type="EMBL" id="MDI3405621.1"/>
    </source>
</evidence>
<dbReference type="SUPFAM" id="SSF48403">
    <property type="entry name" value="Ankyrin repeat"/>
    <property type="match status" value="1"/>
</dbReference>
<dbReference type="InterPro" id="IPR002110">
    <property type="entry name" value="Ankyrin_rpt"/>
</dbReference>
<organism evidence="4 5">
    <name type="scientific">Streptomyces cavernicola</name>
    <dbReference type="NCBI Taxonomy" id="3043613"/>
    <lineage>
        <taxon>Bacteria</taxon>
        <taxon>Bacillati</taxon>
        <taxon>Actinomycetota</taxon>
        <taxon>Actinomycetes</taxon>
        <taxon>Kitasatosporales</taxon>
        <taxon>Streptomycetaceae</taxon>
        <taxon>Streptomyces</taxon>
    </lineage>
</organism>
<dbReference type="Gene3D" id="1.25.10.10">
    <property type="entry name" value="Leucine-rich Repeat Variant"/>
    <property type="match status" value="1"/>
</dbReference>
<dbReference type="EMBL" id="JASCIQ010000017">
    <property type="protein sequence ID" value="MDI3405621.1"/>
    <property type="molecule type" value="Genomic_DNA"/>
</dbReference>
<dbReference type="Pfam" id="PF12796">
    <property type="entry name" value="Ank_2"/>
    <property type="match status" value="1"/>
</dbReference>
<dbReference type="InterPro" id="IPR016024">
    <property type="entry name" value="ARM-type_fold"/>
</dbReference>
<sequence>MAAGRFLAAVRSGDAEAVRGLLAAGVDPDAVDGTGTPVLCLAVDAFALAVVEELANGARLDRRGPDGRTPLLRAVDRGAYDIVTVLIGRGARLWHEDAEGRDALALARYWHETDAVAELRRRSGASGPVRRRVVRSESDTTCEELSIGELTVRTAHTAILTMLEPKYGIAPSFDALMSRALSEPDVDHEVWWATTSALQQRHDRPVREAAAALRHHPDSLARYFGASLLHQIVLFDESEDESFDEPIVDRLLPWAEQEENVRVMRALTAGLTAAFDPRAEQHLPVLTRHPDPEVRQRAVSGLHGQVAKGHPEAVAAVTACTRDTYAMVRETACTALGHAPADSPGPADALAACLTDEDEGVRITAAVRLALRDDPRGDEVLRAYDAVDEGSPYYWDLLDVWRHRR</sequence>
<evidence type="ECO:0000256" key="1">
    <source>
        <dbReference type="ARBA" id="ARBA00022737"/>
    </source>
</evidence>
<evidence type="ECO:0000256" key="2">
    <source>
        <dbReference type="ARBA" id="ARBA00023043"/>
    </source>
</evidence>
<dbReference type="PROSITE" id="PS50088">
    <property type="entry name" value="ANK_REPEAT"/>
    <property type="match status" value="1"/>
</dbReference>
<keyword evidence="5" id="KW-1185">Reference proteome</keyword>
<dbReference type="SUPFAM" id="SSF48371">
    <property type="entry name" value="ARM repeat"/>
    <property type="match status" value="1"/>
</dbReference>
<evidence type="ECO:0000313" key="5">
    <source>
        <dbReference type="Proteomes" id="UP001223978"/>
    </source>
</evidence>
<dbReference type="Proteomes" id="UP001223978">
    <property type="component" value="Unassembled WGS sequence"/>
</dbReference>
<comment type="caution">
    <text evidence="4">The sequence shown here is derived from an EMBL/GenBank/DDBJ whole genome shotgun (WGS) entry which is preliminary data.</text>
</comment>